<dbReference type="GO" id="GO:0003729">
    <property type="term" value="F:mRNA binding"/>
    <property type="evidence" value="ECO:0007669"/>
    <property type="project" value="TreeGrafter"/>
</dbReference>
<reference evidence="5" key="1">
    <citation type="submission" date="2021-03" db="EMBL/GenBank/DDBJ databases">
        <authorList>
            <person name="Li Z."/>
            <person name="Yang C."/>
        </authorList>
    </citation>
    <scope>NUCLEOTIDE SEQUENCE</scope>
    <source>
        <strain evidence="5">Dzin_1.0</strain>
        <tissue evidence="5">Leaf</tissue>
    </source>
</reference>
<keyword evidence="2" id="KW-0810">Translation regulation</keyword>
<dbReference type="InterPro" id="IPR001313">
    <property type="entry name" value="Pumilio_RNA-bd_rpt"/>
</dbReference>
<proteinExistence type="predicted"/>
<sequence>MSPAWAMNVVGSKYLQELLEEGDSLVNHHLFRGFLYSLFELMMDANGRGLFSKLLDVCDDTQKSKIVLYLGQHGEKLLQAATHPIGTESVKRLIRVMKKCQCLKHVISVLASAVSILMLYSNGSSLVNYCVDNLRYDLKLLMFEGMISNFHIVARNSDGCLWLKKFIDELRGYQRTILLNEVINNSAGLSRDPYGNFVVQHAIKLRDPIVDRGICLSIAEDMVELSKSKSGSYVVEQCLRSSSGNLLLQKLAIIPPLEIQKIARNIYGNYVIQTAMDVNKDVVLHHHLESVTEGIGCPWFKKNGATKLLREPRNHV</sequence>
<comment type="caution">
    <text evidence="5">The sequence shown here is derived from an EMBL/GenBank/DDBJ whole genome shotgun (WGS) entry which is preliminary data.</text>
</comment>
<dbReference type="Proteomes" id="UP001085076">
    <property type="component" value="Miscellaneous, Linkage group lg04"/>
</dbReference>
<reference evidence="5" key="2">
    <citation type="journal article" date="2022" name="Hortic Res">
        <title>The genome of Dioscorea zingiberensis sheds light on the biosynthesis, origin and evolution of the medicinally important diosgenin saponins.</title>
        <authorList>
            <person name="Li Y."/>
            <person name="Tan C."/>
            <person name="Li Z."/>
            <person name="Guo J."/>
            <person name="Li S."/>
            <person name="Chen X."/>
            <person name="Wang C."/>
            <person name="Dai X."/>
            <person name="Yang H."/>
            <person name="Song W."/>
            <person name="Hou L."/>
            <person name="Xu J."/>
            <person name="Tong Z."/>
            <person name="Xu A."/>
            <person name="Yuan X."/>
            <person name="Wang W."/>
            <person name="Yang Q."/>
            <person name="Chen L."/>
            <person name="Sun Z."/>
            <person name="Wang K."/>
            <person name="Pan B."/>
            <person name="Chen J."/>
            <person name="Bao Y."/>
            <person name="Liu F."/>
            <person name="Qi X."/>
            <person name="Gang D.R."/>
            <person name="Wen J."/>
            <person name="Li J."/>
        </authorList>
    </citation>
    <scope>NUCLEOTIDE SEQUENCE</scope>
    <source>
        <strain evidence="5">Dzin_1.0</strain>
    </source>
</reference>
<dbReference type="OrthoDB" id="668540at2759"/>
<dbReference type="AlphaFoldDB" id="A0A9D5CHV7"/>
<evidence type="ECO:0000256" key="3">
    <source>
        <dbReference type="PROSITE-ProRule" id="PRU00317"/>
    </source>
</evidence>
<accession>A0A9D5CHV7</accession>
<dbReference type="GO" id="GO:0006417">
    <property type="term" value="P:regulation of translation"/>
    <property type="evidence" value="ECO:0007669"/>
    <property type="project" value="UniProtKB-KW"/>
</dbReference>
<dbReference type="SUPFAM" id="SSF48371">
    <property type="entry name" value="ARM repeat"/>
    <property type="match status" value="1"/>
</dbReference>
<feature type="domain" description="PUM-HD" evidence="4">
    <location>
        <begin position="1"/>
        <end position="316"/>
    </location>
</feature>
<dbReference type="PANTHER" id="PTHR12537">
    <property type="entry name" value="RNA BINDING PROTEIN PUMILIO-RELATED"/>
    <property type="match status" value="1"/>
</dbReference>
<keyword evidence="6" id="KW-1185">Reference proteome</keyword>
<evidence type="ECO:0000256" key="2">
    <source>
        <dbReference type="ARBA" id="ARBA00022845"/>
    </source>
</evidence>
<gene>
    <name evidence="5" type="ORF">J5N97_015606</name>
</gene>
<dbReference type="InterPro" id="IPR011989">
    <property type="entry name" value="ARM-like"/>
</dbReference>
<dbReference type="Gene3D" id="1.25.10.10">
    <property type="entry name" value="Leucine-rich Repeat Variant"/>
    <property type="match status" value="1"/>
</dbReference>
<keyword evidence="1" id="KW-0677">Repeat</keyword>
<evidence type="ECO:0000259" key="4">
    <source>
        <dbReference type="PROSITE" id="PS50303"/>
    </source>
</evidence>
<name>A0A9D5CHV7_9LILI</name>
<dbReference type="PROSITE" id="PS50303">
    <property type="entry name" value="PUM_HD"/>
    <property type="match status" value="1"/>
</dbReference>
<dbReference type="PANTHER" id="PTHR12537:SF137">
    <property type="entry name" value="PUMILIO HOMOLOG 16-RELATED"/>
    <property type="match status" value="1"/>
</dbReference>
<dbReference type="PROSITE" id="PS50302">
    <property type="entry name" value="PUM"/>
    <property type="match status" value="1"/>
</dbReference>
<organism evidence="5 6">
    <name type="scientific">Dioscorea zingiberensis</name>
    <dbReference type="NCBI Taxonomy" id="325984"/>
    <lineage>
        <taxon>Eukaryota</taxon>
        <taxon>Viridiplantae</taxon>
        <taxon>Streptophyta</taxon>
        <taxon>Embryophyta</taxon>
        <taxon>Tracheophyta</taxon>
        <taxon>Spermatophyta</taxon>
        <taxon>Magnoliopsida</taxon>
        <taxon>Liliopsida</taxon>
        <taxon>Dioscoreales</taxon>
        <taxon>Dioscoreaceae</taxon>
        <taxon>Dioscorea</taxon>
    </lineage>
</organism>
<dbReference type="GO" id="GO:0005737">
    <property type="term" value="C:cytoplasm"/>
    <property type="evidence" value="ECO:0007669"/>
    <property type="project" value="TreeGrafter"/>
</dbReference>
<evidence type="ECO:0000313" key="6">
    <source>
        <dbReference type="Proteomes" id="UP001085076"/>
    </source>
</evidence>
<dbReference type="Pfam" id="PF00806">
    <property type="entry name" value="PUF"/>
    <property type="match status" value="5"/>
</dbReference>
<evidence type="ECO:0000256" key="1">
    <source>
        <dbReference type="ARBA" id="ARBA00022737"/>
    </source>
</evidence>
<dbReference type="InterPro" id="IPR033133">
    <property type="entry name" value="PUM-HD"/>
</dbReference>
<feature type="repeat" description="Pumilio" evidence="3">
    <location>
        <begin position="217"/>
        <end position="255"/>
    </location>
</feature>
<dbReference type="InterPro" id="IPR016024">
    <property type="entry name" value="ARM-type_fold"/>
</dbReference>
<dbReference type="EMBL" id="JAGGNH010000004">
    <property type="protein sequence ID" value="KAJ0973641.1"/>
    <property type="molecule type" value="Genomic_DNA"/>
</dbReference>
<evidence type="ECO:0000313" key="5">
    <source>
        <dbReference type="EMBL" id="KAJ0973641.1"/>
    </source>
</evidence>
<dbReference type="SMART" id="SM00025">
    <property type="entry name" value="Pumilio"/>
    <property type="match status" value="4"/>
</dbReference>
<protein>
    <recommendedName>
        <fullName evidence="4">PUM-HD domain-containing protein</fullName>
    </recommendedName>
</protein>